<dbReference type="CDD" id="cd20905">
    <property type="entry name" value="EHMT_ZBD"/>
    <property type="match status" value="1"/>
</dbReference>
<dbReference type="GO" id="GO:0002039">
    <property type="term" value="F:p53 binding"/>
    <property type="evidence" value="ECO:0007669"/>
    <property type="project" value="InterPro"/>
</dbReference>
<name>A0A8C7KTI0_ONCKI</name>
<reference evidence="10" key="1">
    <citation type="submission" date="2025-08" db="UniProtKB">
        <authorList>
            <consortium name="Ensembl"/>
        </authorList>
    </citation>
    <scope>IDENTIFICATION</scope>
</reference>
<feature type="region of interest" description="Disordered" evidence="7">
    <location>
        <begin position="1089"/>
        <end position="1111"/>
    </location>
</feature>
<dbReference type="SUPFAM" id="SSF82199">
    <property type="entry name" value="SET domain"/>
    <property type="match status" value="1"/>
</dbReference>
<dbReference type="SMART" id="SM00468">
    <property type="entry name" value="PreSET"/>
    <property type="match status" value="1"/>
</dbReference>
<dbReference type="SMART" id="SM00317">
    <property type="entry name" value="SET"/>
    <property type="match status" value="1"/>
</dbReference>
<accession>A0A8C7KTI0</accession>
<keyword evidence="6" id="KW-0040">ANK repeat</keyword>
<feature type="domain" description="SET" evidence="8">
    <location>
        <begin position="940"/>
        <end position="1057"/>
    </location>
</feature>
<evidence type="ECO:0000256" key="2">
    <source>
        <dbReference type="ARBA" id="ARBA00022454"/>
    </source>
</evidence>
<organism evidence="10 11">
    <name type="scientific">Oncorhynchus kisutch</name>
    <name type="common">Coho salmon</name>
    <name type="synonym">Salmo kisutch</name>
    <dbReference type="NCBI Taxonomy" id="8019"/>
    <lineage>
        <taxon>Eukaryota</taxon>
        <taxon>Metazoa</taxon>
        <taxon>Chordata</taxon>
        <taxon>Craniata</taxon>
        <taxon>Vertebrata</taxon>
        <taxon>Euteleostomi</taxon>
        <taxon>Actinopterygii</taxon>
        <taxon>Neopterygii</taxon>
        <taxon>Teleostei</taxon>
        <taxon>Protacanthopterygii</taxon>
        <taxon>Salmoniformes</taxon>
        <taxon>Salmonidae</taxon>
        <taxon>Salmoninae</taxon>
        <taxon>Oncorhynchus</taxon>
    </lineage>
</organism>
<keyword evidence="5" id="KW-0156">Chromatin regulator</keyword>
<feature type="compositionally biased region" description="Low complexity" evidence="7">
    <location>
        <begin position="66"/>
        <end position="76"/>
    </location>
</feature>
<dbReference type="InterPro" id="IPR043550">
    <property type="entry name" value="EHMT1/EHMT2"/>
</dbReference>
<evidence type="ECO:0000313" key="10">
    <source>
        <dbReference type="Ensembl" id="ENSOKIP00005106068.1"/>
    </source>
</evidence>
<feature type="repeat" description="ANK" evidence="6">
    <location>
        <begin position="721"/>
        <end position="753"/>
    </location>
</feature>
<dbReference type="Pfam" id="PF13637">
    <property type="entry name" value="Ank_4"/>
    <property type="match status" value="1"/>
</dbReference>
<evidence type="ECO:0000259" key="8">
    <source>
        <dbReference type="PROSITE" id="PS50280"/>
    </source>
</evidence>
<dbReference type="InterPro" id="IPR036770">
    <property type="entry name" value="Ankyrin_rpt-contain_sf"/>
</dbReference>
<feature type="region of interest" description="Disordered" evidence="7">
    <location>
        <begin position="1"/>
        <end position="45"/>
    </location>
</feature>
<feature type="repeat" description="ANK" evidence="6">
    <location>
        <begin position="588"/>
        <end position="620"/>
    </location>
</feature>
<proteinExistence type="predicted"/>
<dbReference type="PROSITE" id="PS50088">
    <property type="entry name" value="ANK_REPEAT"/>
    <property type="match status" value="6"/>
</dbReference>
<dbReference type="PROSITE" id="PS50297">
    <property type="entry name" value="ANK_REP_REGION"/>
    <property type="match status" value="5"/>
</dbReference>
<keyword evidence="4" id="KW-0949">S-adenosyl-L-methionine</keyword>
<dbReference type="SMART" id="SM00248">
    <property type="entry name" value="ANK"/>
    <property type="match status" value="6"/>
</dbReference>
<sequence length="1111" mass="122461">VVTENGMLETDPPHGSVTGSNGYILSKQQEGGSTTGTGLVAAPHRTSWLPSGTTMVGHTTTTFLSSAAGHAHSPGALRTDNHQAGSPSGQGDSDTETKNGTSPSDSPAPSPLSIAIHRARKTMSRPASNQTLKVASISLVKRESMNGSGSSVRHMSEILLKCSIGCSFPAASASRKKKRKMGTYSLVPRKKTKVLRQLTVVEMFSQLQQSTQSTQPKEVAHVNGERMENESEEEDLEDGEEWEEEEEQGGEEGVPTGQEKSRTSSEWMVLCAGVSGAMGSVEPDMVQELPLCSCRMETPKSREILTLADRKCMATESVDRQVSLDARPHHIFARIPFPMSTYHILSLCLWLRPDYPPLSPFSAFVSHSYVPLSFSSQLSRCQSAVLKHEMMRPSNSVQLLVLCEDHRAGMVKHQCCPGCGFFCRAVSTGTSLEWEWANTASISEWKGSSRGKKPCPTYNTELAKACIYSVIMAFENVKTVGFFNGDLGGQADSSLSIPPEQTLDTSSFPGGSRTGVLPPAVGMGIGIGVGAPKETLESILLALDTEKPKKLRFHPKQLFISAKQGEIQKVLLMLVDGVDPNFKMESQSRRTPLHVASEAGHQEICHLLVQSGANLDICDEDQRTPLMEACENNHLEAVCYLLRAGAIASHKDVEGFTCLHLAAKIGHYNIVEHLLSTGLIDINCQDDGGWTAMIWATEYKHLEQVKMLLNKGADINIRDKEENICLHWAAFSGSVEIAELLLESKCDLHAVNIHGDSPLHIAARENRLECVTLFLSRGADVNLKNREGETPPDCCSHSSRVWLTLQTNRRVKEARSSTQGEKVLNRDIARGYEGVPVPCVNSVDSEPCPDNYKYVPDNCVTSPMNIDKNITHLQYCVCKDDCSSSSCMCGQLSLRCWYDKDGRLLPEFCREEPPLIFECNHACSCWRTCKNRVVQNGLRVRLQLFRTSRMGWGVRTLQEIPQGTFVCEYVGEIISDAEADVRENDSYLFNLDSKEGDVYCIDARFYGNISRFINHMCEPNLFPCRVFTAHQDLRFPHIAFFACETIKAGEELGFDYGDHFWDIKGKHFSCECSSPKCKYSAAVIALRQADSSPQDQQHSTLPDTSSSTTPS</sequence>
<dbReference type="SUPFAM" id="SSF48403">
    <property type="entry name" value="Ankyrin repeat"/>
    <property type="match status" value="1"/>
</dbReference>
<feature type="repeat" description="ANK" evidence="6">
    <location>
        <begin position="754"/>
        <end position="786"/>
    </location>
</feature>
<feature type="compositionally biased region" description="Low complexity" evidence="7">
    <location>
        <begin position="102"/>
        <end position="112"/>
    </location>
</feature>
<dbReference type="Pfam" id="PF00856">
    <property type="entry name" value="SET"/>
    <property type="match status" value="1"/>
</dbReference>
<feature type="domain" description="Pre-SET" evidence="9">
    <location>
        <begin position="874"/>
        <end position="937"/>
    </location>
</feature>
<keyword evidence="3" id="KW-0489">Methyltransferase</keyword>
<evidence type="ECO:0000256" key="3">
    <source>
        <dbReference type="ARBA" id="ARBA00022603"/>
    </source>
</evidence>
<dbReference type="GO" id="GO:0032259">
    <property type="term" value="P:methylation"/>
    <property type="evidence" value="ECO:0007669"/>
    <property type="project" value="UniProtKB-KW"/>
</dbReference>
<evidence type="ECO:0000256" key="1">
    <source>
        <dbReference type="ARBA" id="ARBA00004286"/>
    </source>
</evidence>
<feature type="repeat" description="ANK" evidence="6">
    <location>
        <begin position="688"/>
        <end position="720"/>
    </location>
</feature>
<feature type="compositionally biased region" description="Polar residues" evidence="7">
    <location>
        <begin position="17"/>
        <end position="32"/>
    </location>
</feature>
<dbReference type="Gene3D" id="1.25.40.20">
    <property type="entry name" value="Ankyrin repeat-containing domain"/>
    <property type="match status" value="1"/>
</dbReference>
<feature type="region of interest" description="Disordered" evidence="7">
    <location>
        <begin position="66"/>
        <end position="112"/>
    </location>
</feature>
<dbReference type="FunFam" id="2.170.270.10:FF:000005">
    <property type="entry name" value="Euchromatic histone-lysine N-methyltransferase 2"/>
    <property type="match status" value="1"/>
</dbReference>
<dbReference type="InterPro" id="IPR007728">
    <property type="entry name" value="Pre-SET_dom"/>
</dbReference>
<keyword evidence="11" id="KW-1185">Reference proteome</keyword>
<keyword evidence="2" id="KW-0158">Chromosome</keyword>
<feature type="compositionally biased region" description="Polar residues" evidence="7">
    <location>
        <begin position="1089"/>
        <end position="1098"/>
    </location>
</feature>
<dbReference type="AlphaFoldDB" id="A0A8C7KTI0"/>
<dbReference type="InterPro" id="IPR001214">
    <property type="entry name" value="SET_dom"/>
</dbReference>
<dbReference type="GO" id="GO:0005634">
    <property type="term" value="C:nucleus"/>
    <property type="evidence" value="ECO:0007669"/>
    <property type="project" value="InterPro"/>
</dbReference>
<dbReference type="InterPro" id="IPR046341">
    <property type="entry name" value="SET_dom_sf"/>
</dbReference>
<feature type="compositionally biased region" description="Basic and acidic residues" evidence="7">
    <location>
        <begin position="218"/>
        <end position="229"/>
    </location>
</feature>
<dbReference type="PROSITE" id="PS50280">
    <property type="entry name" value="SET"/>
    <property type="match status" value="1"/>
</dbReference>
<evidence type="ECO:0000313" key="11">
    <source>
        <dbReference type="Proteomes" id="UP000694557"/>
    </source>
</evidence>
<feature type="compositionally biased region" description="Low complexity" evidence="7">
    <location>
        <begin position="1099"/>
        <end position="1111"/>
    </location>
</feature>
<gene>
    <name evidence="10" type="primary">ehmt1b</name>
</gene>
<dbReference type="Pfam" id="PF12796">
    <property type="entry name" value="Ank_2"/>
    <property type="match status" value="2"/>
</dbReference>
<dbReference type="InterPro" id="IPR002110">
    <property type="entry name" value="Ankyrin_rpt"/>
</dbReference>
<dbReference type="Gene3D" id="2.170.270.10">
    <property type="entry name" value="SET domain"/>
    <property type="match status" value="1"/>
</dbReference>
<dbReference type="GO" id="GO:0000785">
    <property type="term" value="C:chromatin"/>
    <property type="evidence" value="ECO:0007669"/>
    <property type="project" value="TreeGrafter"/>
</dbReference>
<evidence type="ECO:0000256" key="6">
    <source>
        <dbReference type="PROSITE-ProRule" id="PRU00023"/>
    </source>
</evidence>
<dbReference type="GeneTree" id="ENSGT00940000156002"/>
<keyword evidence="3" id="KW-0808">Transferase</keyword>
<feature type="compositionally biased region" description="Polar residues" evidence="7">
    <location>
        <begin position="82"/>
        <end position="92"/>
    </location>
</feature>
<dbReference type="GO" id="GO:0046974">
    <property type="term" value="F:histone H3K9 methyltransferase activity"/>
    <property type="evidence" value="ECO:0007669"/>
    <property type="project" value="TreeGrafter"/>
</dbReference>
<dbReference type="PROSITE" id="PS50867">
    <property type="entry name" value="PRE_SET"/>
    <property type="match status" value="1"/>
</dbReference>
<dbReference type="GO" id="GO:0000122">
    <property type="term" value="P:negative regulation of transcription by RNA polymerase II"/>
    <property type="evidence" value="ECO:0007669"/>
    <property type="project" value="TreeGrafter"/>
</dbReference>
<reference evidence="10" key="2">
    <citation type="submission" date="2025-09" db="UniProtKB">
        <authorList>
            <consortium name="Ensembl"/>
        </authorList>
    </citation>
    <scope>IDENTIFICATION</scope>
</reference>
<feature type="repeat" description="ANK" evidence="6">
    <location>
        <begin position="654"/>
        <end position="678"/>
    </location>
</feature>
<feature type="compositionally biased region" description="Acidic residues" evidence="7">
    <location>
        <begin position="230"/>
        <end position="250"/>
    </location>
</feature>
<feature type="repeat" description="ANK" evidence="6">
    <location>
        <begin position="621"/>
        <end position="653"/>
    </location>
</feature>
<evidence type="ECO:0000256" key="4">
    <source>
        <dbReference type="ARBA" id="ARBA00022691"/>
    </source>
</evidence>
<comment type="subcellular location">
    <subcellularLocation>
        <location evidence="1">Chromosome</location>
    </subcellularLocation>
</comment>
<dbReference type="InterPro" id="IPR047762">
    <property type="entry name" value="EHMT_CRR"/>
</dbReference>
<protein>
    <submittedName>
        <fullName evidence="10">Euchromatic histone-lysine N-methyltransferase 1b</fullName>
    </submittedName>
</protein>
<evidence type="ECO:0000256" key="5">
    <source>
        <dbReference type="ARBA" id="ARBA00022853"/>
    </source>
</evidence>
<dbReference type="Pfam" id="PF05033">
    <property type="entry name" value="Pre-SET"/>
    <property type="match status" value="1"/>
</dbReference>
<dbReference type="GO" id="GO:0008270">
    <property type="term" value="F:zinc ion binding"/>
    <property type="evidence" value="ECO:0007669"/>
    <property type="project" value="InterPro"/>
</dbReference>
<dbReference type="Proteomes" id="UP000694557">
    <property type="component" value="Unassembled WGS sequence"/>
</dbReference>
<evidence type="ECO:0000256" key="7">
    <source>
        <dbReference type="SAM" id="MobiDB-lite"/>
    </source>
</evidence>
<dbReference type="PRINTS" id="PR01415">
    <property type="entry name" value="ANKYRIN"/>
</dbReference>
<dbReference type="Pfam" id="PF21533">
    <property type="entry name" value="EHMT1-2_CRR"/>
    <property type="match status" value="1"/>
</dbReference>
<evidence type="ECO:0000259" key="9">
    <source>
        <dbReference type="PROSITE" id="PS50867"/>
    </source>
</evidence>
<dbReference type="PANTHER" id="PTHR46307">
    <property type="entry name" value="G9A, ISOFORM B"/>
    <property type="match status" value="1"/>
</dbReference>
<feature type="region of interest" description="Disordered" evidence="7">
    <location>
        <begin position="208"/>
        <end position="262"/>
    </location>
</feature>
<dbReference type="PANTHER" id="PTHR46307:SF2">
    <property type="entry name" value="HISTONE-LYSINE N-METHYLTRANSFERASE EHMT1"/>
    <property type="match status" value="1"/>
</dbReference>
<dbReference type="Ensembl" id="ENSOKIT00005113706.1">
    <property type="protein sequence ID" value="ENSOKIP00005106068.1"/>
    <property type="gene ID" value="ENSOKIG00005046516.1"/>
</dbReference>